<dbReference type="OrthoDB" id="7782839at2759"/>
<evidence type="ECO:0000313" key="10">
    <source>
        <dbReference type="RefSeq" id="XP_022834232.1"/>
    </source>
</evidence>
<dbReference type="AlphaFoldDB" id="A0A9J7J236"/>
<proteinExistence type="predicted"/>
<evidence type="ECO:0000256" key="3">
    <source>
        <dbReference type="ARBA" id="ARBA00022771"/>
    </source>
</evidence>
<feature type="domain" description="DDE Tnp4" evidence="8">
    <location>
        <begin position="323"/>
        <end position="485"/>
    </location>
</feature>
<feature type="domain" description="THAP-type" evidence="7">
    <location>
        <begin position="6"/>
        <end position="81"/>
    </location>
</feature>
<keyword evidence="3" id="KW-0863">Zinc-finger</keyword>
<evidence type="ECO:0000256" key="4">
    <source>
        <dbReference type="ARBA" id="ARBA00022833"/>
    </source>
</evidence>
<dbReference type="KEGG" id="sliu:111361986"/>
<evidence type="ECO:0000256" key="5">
    <source>
        <dbReference type="ARBA" id="ARBA00023125"/>
    </source>
</evidence>
<evidence type="ECO:0000259" key="8">
    <source>
        <dbReference type="Pfam" id="PF13359"/>
    </source>
</evidence>
<dbReference type="Proteomes" id="UP000301870">
    <property type="component" value="Unplaced"/>
</dbReference>
<name>A0A9J7J236_SPOLT</name>
<evidence type="ECO:0000256" key="2">
    <source>
        <dbReference type="ARBA" id="ARBA00022723"/>
    </source>
</evidence>
<organism evidence="9 10">
    <name type="scientific">Spodoptera litura</name>
    <name type="common">Asian cotton leafworm</name>
    <dbReference type="NCBI Taxonomy" id="69820"/>
    <lineage>
        <taxon>Eukaryota</taxon>
        <taxon>Metazoa</taxon>
        <taxon>Ecdysozoa</taxon>
        <taxon>Arthropoda</taxon>
        <taxon>Hexapoda</taxon>
        <taxon>Insecta</taxon>
        <taxon>Pterygota</taxon>
        <taxon>Neoptera</taxon>
        <taxon>Endopterygota</taxon>
        <taxon>Lepidoptera</taxon>
        <taxon>Glossata</taxon>
        <taxon>Ditrysia</taxon>
        <taxon>Noctuoidea</taxon>
        <taxon>Noctuidae</taxon>
        <taxon>Amphipyrinae</taxon>
        <taxon>Spodoptera</taxon>
    </lineage>
</organism>
<dbReference type="Pfam" id="PF13359">
    <property type="entry name" value="DDE_Tnp_4"/>
    <property type="match status" value="1"/>
</dbReference>
<feature type="region of interest" description="Disordered" evidence="6">
    <location>
        <begin position="155"/>
        <end position="175"/>
    </location>
</feature>
<comment type="cofactor">
    <cofactor evidence="1">
        <name>a divalent metal cation</name>
        <dbReference type="ChEBI" id="CHEBI:60240"/>
    </cofactor>
</comment>
<evidence type="ECO:0000256" key="1">
    <source>
        <dbReference type="ARBA" id="ARBA00001968"/>
    </source>
</evidence>
<keyword evidence="2" id="KW-0479">Metal-binding</keyword>
<evidence type="ECO:0000256" key="6">
    <source>
        <dbReference type="SAM" id="MobiDB-lite"/>
    </source>
</evidence>
<sequence>MAHRKCFVPTCKNDSINSPDKIFVRIREDLRKKWCMEANAEYFNVQLLYCCEDHFDPVADLKNYFKYKLMNQEPILKPTAVLKNVAAFPQEQEIPTTSQDSPELLKMLSMVQPGPSSRKIRKLDNVMPSTSSATTLPIKVHVATQCKVKMVDSSTNLRPRKRKGPQGATSFEVHSSQEFSSATTPSLFGYTSETEETTSEKPKPKMQMRNNVLEIIFKKPKMYLGLPLQYLWFIDYLVSKSTTKVDSLCIIVTLFKIKQNDSIEKISDLFELSRTKLSSMILLGIEVLANFFQNLVYNPQPKLIKQNLPLVFKIRYSNVQIIIDCFEIQIAKPSDPIKQAQTWSQYKNCNTVKYLIGCTPDGLISFISEGYGGRISDKALVEKSNFLDIVQPNSVVLADRGFKEIESLLALKHVTLLRPPTVYSGMKQTVTETLQSKVIASLRIHVERVIRRVREFAMLKPHSVVNYKYVPYLDEIVIISCGLINLQGEIIKTY</sequence>
<dbReference type="InterPro" id="IPR006612">
    <property type="entry name" value="THAP_Znf"/>
</dbReference>
<dbReference type="GO" id="GO:0008270">
    <property type="term" value="F:zinc ion binding"/>
    <property type="evidence" value="ECO:0007669"/>
    <property type="project" value="UniProtKB-KW"/>
</dbReference>
<keyword evidence="4" id="KW-0862">Zinc</keyword>
<dbReference type="Pfam" id="PF05485">
    <property type="entry name" value="THAP"/>
    <property type="match status" value="1"/>
</dbReference>
<dbReference type="GeneID" id="111361986"/>
<gene>
    <name evidence="10" type="primary">LOC111361986</name>
</gene>
<keyword evidence="9" id="KW-1185">Reference proteome</keyword>
<dbReference type="SUPFAM" id="SSF57716">
    <property type="entry name" value="Glucocorticoid receptor-like (DNA-binding domain)"/>
    <property type="match status" value="1"/>
</dbReference>
<reference evidence="10" key="1">
    <citation type="submission" date="2025-08" db="UniProtKB">
        <authorList>
            <consortium name="RefSeq"/>
        </authorList>
    </citation>
    <scope>IDENTIFICATION</scope>
    <source>
        <strain evidence="10">Ishihara</strain>
        <tissue evidence="10">Whole body</tissue>
    </source>
</reference>
<accession>A0A9J7J236</accession>
<evidence type="ECO:0000259" key="7">
    <source>
        <dbReference type="Pfam" id="PF05485"/>
    </source>
</evidence>
<keyword evidence="5" id="KW-0238">DNA-binding</keyword>
<dbReference type="PANTHER" id="PTHR23080">
    <property type="entry name" value="THAP DOMAIN PROTEIN"/>
    <property type="match status" value="1"/>
</dbReference>
<evidence type="ECO:0000313" key="9">
    <source>
        <dbReference type="Proteomes" id="UP000301870"/>
    </source>
</evidence>
<dbReference type="PANTHER" id="PTHR23080:SF144">
    <property type="entry name" value="SPINDLE AND KINETOCHORE ASSOCIATED COMPLEX SUBUNIT 3"/>
    <property type="match status" value="1"/>
</dbReference>
<dbReference type="InterPro" id="IPR027806">
    <property type="entry name" value="HARBI1_dom"/>
</dbReference>
<dbReference type="GO" id="GO:0003677">
    <property type="term" value="F:DNA binding"/>
    <property type="evidence" value="ECO:0007669"/>
    <property type="project" value="UniProtKB-KW"/>
</dbReference>
<dbReference type="RefSeq" id="XP_022834232.1">
    <property type="nucleotide sequence ID" value="XM_022978464.1"/>
</dbReference>
<protein>
    <submittedName>
        <fullName evidence="10">Uncharacterized protein LOC111361986</fullName>
    </submittedName>
</protein>